<dbReference type="Gene3D" id="1.25.40.10">
    <property type="entry name" value="Tetratricopeptide repeat domain"/>
    <property type="match status" value="1"/>
</dbReference>
<dbReference type="Proteomes" id="UP000663844">
    <property type="component" value="Unassembled WGS sequence"/>
</dbReference>
<evidence type="ECO:0000313" key="2">
    <source>
        <dbReference type="Proteomes" id="UP000663844"/>
    </source>
</evidence>
<accession>A0A820C7C9</accession>
<proteinExistence type="predicted"/>
<dbReference type="InterPro" id="IPR011990">
    <property type="entry name" value="TPR-like_helical_dom_sf"/>
</dbReference>
<reference evidence="1" key="1">
    <citation type="submission" date="2021-02" db="EMBL/GenBank/DDBJ databases">
        <authorList>
            <person name="Nowell W R."/>
        </authorList>
    </citation>
    <scope>NUCLEOTIDE SEQUENCE</scope>
</reference>
<sequence length="63" mass="7102">MKSPEYHGTGRFRAGLFDLGNESARCYNSLGAPNAKSQNYKEALDNYHKQLDILLELEPSENV</sequence>
<dbReference type="AlphaFoldDB" id="A0A820C7C9"/>
<comment type="caution">
    <text evidence="1">The sequence shown here is derived from an EMBL/GenBank/DDBJ whole genome shotgun (WGS) entry which is preliminary data.</text>
</comment>
<evidence type="ECO:0008006" key="3">
    <source>
        <dbReference type="Google" id="ProtNLM"/>
    </source>
</evidence>
<name>A0A820C7C9_9BILA</name>
<feature type="non-terminal residue" evidence="1">
    <location>
        <position position="63"/>
    </location>
</feature>
<gene>
    <name evidence="1" type="ORF">OXD698_LOCUS41775</name>
</gene>
<dbReference type="EMBL" id="CAJOAZ010010330">
    <property type="protein sequence ID" value="CAF4219102.1"/>
    <property type="molecule type" value="Genomic_DNA"/>
</dbReference>
<protein>
    <recommendedName>
        <fullName evidence="3">Tetratricopeptide repeat protein</fullName>
    </recommendedName>
</protein>
<evidence type="ECO:0000313" key="1">
    <source>
        <dbReference type="EMBL" id="CAF4219102.1"/>
    </source>
</evidence>
<organism evidence="1 2">
    <name type="scientific">Adineta steineri</name>
    <dbReference type="NCBI Taxonomy" id="433720"/>
    <lineage>
        <taxon>Eukaryota</taxon>
        <taxon>Metazoa</taxon>
        <taxon>Spiralia</taxon>
        <taxon>Gnathifera</taxon>
        <taxon>Rotifera</taxon>
        <taxon>Eurotatoria</taxon>
        <taxon>Bdelloidea</taxon>
        <taxon>Adinetida</taxon>
        <taxon>Adinetidae</taxon>
        <taxon>Adineta</taxon>
    </lineage>
</organism>